<evidence type="ECO:0000313" key="1">
    <source>
        <dbReference type="EMBL" id="KAJ9062164.1"/>
    </source>
</evidence>
<evidence type="ECO:0000313" key="2">
    <source>
        <dbReference type="Proteomes" id="UP001165960"/>
    </source>
</evidence>
<sequence>MSAHSKHYTTLRQVYQDLMAGMTPNNSKVFMCMPRLSQVRFLYQLLPADSYQLQAQDCDSTVAGSERSTVTHTEEEGVDSIFAEAEAPLI</sequence>
<dbReference type="Proteomes" id="UP001165960">
    <property type="component" value="Unassembled WGS sequence"/>
</dbReference>
<dbReference type="EMBL" id="QTSX02005020">
    <property type="protein sequence ID" value="KAJ9062164.1"/>
    <property type="molecule type" value="Genomic_DNA"/>
</dbReference>
<name>A0ACC2SIF9_9FUNG</name>
<accession>A0ACC2SIF9</accession>
<gene>
    <name evidence="1" type="ORF">DSO57_1013445</name>
</gene>
<organism evidence="1 2">
    <name type="scientific">Entomophthora muscae</name>
    <dbReference type="NCBI Taxonomy" id="34485"/>
    <lineage>
        <taxon>Eukaryota</taxon>
        <taxon>Fungi</taxon>
        <taxon>Fungi incertae sedis</taxon>
        <taxon>Zoopagomycota</taxon>
        <taxon>Entomophthoromycotina</taxon>
        <taxon>Entomophthoromycetes</taxon>
        <taxon>Entomophthorales</taxon>
        <taxon>Entomophthoraceae</taxon>
        <taxon>Entomophthora</taxon>
    </lineage>
</organism>
<proteinExistence type="predicted"/>
<protein>
    <submittedName>
        <fullName evidence="1">Uncharacterized protein</fullName>
    </submittedName>
</protein>
<reference evidence="1" key="1">
    <citation type="submission" date="2022-04" db="EMBL/GenBank/DDBJ databases">
        <title>Genome of the entomopathogenic fungus Entomophthora muscae.</title>
        <authorList>
            <person name="Elya C."/>
            <person name="Lovett B.R."/>
            <person name="Lee E."/>
            <person name="Macias A.M."/>
            <person name="Hajek A.E."/>
            <person name="De Bivort B.L."/>
            <person name="Kasson M.T."/>
            <person name="De Fine Licht H.H."/>
            <person name="Stajich J.E."/>
        </authorList>
    </citation>
    <scope>NUCLEOTIDE SEQUENCE</scope>
    <source>
        <strain evidence="1">Berkeley</strain>
    </source>
</reference>
<comment type="caution">
    <text evidence="1">The sequence shown here is derived from an EMBL/GenBank/DDBJ whole genome shotgun (WGS) entry which is preliminary data.</text>
</comment>
<keyword evidence="2" id="KW-1185">Reference proteome</keyword>